<name>C5CGU1_KOSOT</name>
<organism evidence="2 3">
    <name type="scientific">Kosmotoga olearia (strain ATCC BAA-1733 / DSM 21960 / TBF 19.5.1)</name>
    <dbReference type="NCBI Taxonomy" id="521045"/>
    <lineage>
        <taxon>Bacteria</taxon>
        <taxon>Thermotogati</taxon>
        <taxon>Thermotogota</taxon>
        <taxon>Thermotogae</taxon>
        <taxon>Kosmotogales</taxon>
        <taxon>Kosmotogaceae</taxon>
        <taxon>Kosmotoga</taxon>
    </lineage>
</organism>
<reference evidence="2 3" key="2">
    <citation type="journal article" date="2011" name="J. Bacteriol.">
        <title>Genome Sequence of Kosmotoga olearia Strain TBF 19.5.1, a Thermophilic Bacterium with a Wide Growth Temperature Range, Isolated from the Troll B Oil Platform in the North Sea.</title>
        <authorList>
            <person name="Swithers K.S."/>
            <person name="Dipippo J.L."/>
            <person name="Bruce D.C."/>
            <person name="Detter C."/>
            <person name="Tapia R."/>
            <person name="Han S."/>
            <person name="Goodwin L.A."/>
            <person name="Han J."/>
            <person name="Woyke T."/>
            <person name="Pitluck S."/>
            <person name="Pennacchio L."/>
            <person name="Nolan M."/>
            <person name="Mikhailova N."/>
            <person name="Land M.L."/>
            <person name="Nesbo C.L."/>
            <person name="Gogarten J.P."/>
            <person name="Noll K.M."/>
        </authorList>
    </citation>
    <scope>NUCLEOTIDE SEQUENCE [LARGE SCALE GENOMIC DNA]</scope>
    <source>
        <strain evidence="3">ATCC BAA-1733 / DSM 21960 / TBF 19.5.1</strain>
    </source>
</reference>
<keyword evidence="1" id="KW-1133">Transmembrane helix</keyword>
<evidence type="ECO:0000313" key="2">
    <source>
        <dbReference type="EMBL" id="ACR80610.1"/>
    </source>
</evidence>
<dbReference type="EMBL" id="CP001634">
    <property type="protein sequence ID" value="ACR80610.1"/>
    <property type="molecule type" value="Genomic_DNA"/>
</dbReference>
<evidence type="ECO:0000313" key="3">
    <source>
        <dbReference type="Proteomes" id="UP000002382"/>
    </source>
</evidence>
<keyword evidence="1" id="KW-0472">Membrane</keyword>
<accession>C5CGU1</accession>
<keyword evidence="1" id="KW-0812">Transmembrane</keyword>
<dbReference type="RefSeq" id="WP_015869253.1">
    <property type="nucleotide sequence ID" value="NC_012785.1"/>
</dbReference>
<dbReference type="AlphaFoldDB" id="C5CGU1"/>
<dbReference type="Proteomes" id="UP000002382">
    <property type="component" value="Chromosome"/>
</dbReference>
<reference evidence="2 3" key="1">
    <citation type="submission" date="2009-06" db="EMBL/GenBank/DDBJ databases">
        <title>Complete sequence of Thermotogales bacterium TBF 19.5.1.</title>
        <authorList>
            <consortium name="US DOE Joint Genome Institute"/>
            <person name="Lucas S."/>
            <person name="Copeland A."/>
            <person name="Lapidus A."/>
            <person name="Glavina del Rio T."/>
            <person name="Tice H."/>
            <person name="Bruce D."/>
            <person name="Goodwin L."/>
            <person name="Pitluck S."/>
            <person name="Chertkov O."/>
            <person name="Brettin T."/>
            <person name="Detter J.C."/>
            <person name="Han C."/>
            <person name="Schmutz J."/>
            <person name="Larimer F."/>
            <person name="Land M."/>
            <person name="Hauser L."/>
            <person name="Kyrpides N."/>
            <person name="Ovchinnikova G."/>
            <person name="Noll K."/>
        </authorList>
    </citation>
    <scope>NUCLEOTIDE SEQUENCE [LARGE SCALE GENOMIC DNA]</scope>
    <source>
        <strain evidence="3">ATCC BAA-1733 / DSM 21960 / TBF 19.5.1</strain>
    </source>
</reference>
<gene>
    <name evidence="2" type="ordered locus">Kole_1929</name>
</gene>
<feature type="transmembrane region" description="Helical" evidence="1">
    <location>
        <begin position="44"/>
        <end position="63"/>
    </location>
</feature>
<sequence>MRAVSAAFFIAAIVAFLISLIYFELGTRSMRKGKKPKSYDKKGFRFLAIAGIFAGISFLIAFIL</sequence>
<dbReference type="KEGG" id="kol:Kole_1929"/>
<protein>
    <submittedName>
        <fullName evidence="2">Uncharacterized protein</fullName>
    </submittedName>
</protein>
<evidence type="ECO:0000256" key="1">
    <source>
        <dbReference type="SAM" id="Phobius"/>
    </source>
</evidence>
<feature type="transmembrane region" description="Helical" evidence="1">
    <location>
        <begin position="6"/>
        <end position="23"/>
    </location>
</feature>
<dbReference type="STRING" id="521045.Kole_1929"/>
<proteinExistence type="predicted"/>
<keyword evidence="3" id="KW-1185">Reference proteome</keyword>
<dbReference type="HOGENOM" id="CLU_204730_0_0_0"/>